<dbReference type="RefSeq" id="WP_013769520.1">
    <property type="nucleotide sequence ID" value="NC_015514.1"/>
</dbReference>
<dbReference type="SUPFAM" id="SSF48498">
    <property type="entry name" value="Tetracyclin repressor-like, C-terminal domain"/>
    <property type="match status" value="1"/>
</dbReference>
<dbReference type="HOGENOM" id="CLU_069356_4_1_11"/>
<proteinExistence type="predicted"/>
<sequence length="224" mass="24126">MGRGDETRQAVVDRAVEIAGRLGVAGLTIGSLATATEMSKSGLFAHFRSKEALQLAVLARARESFVDEVVRPALAAARGVPRVRELFERWLAASQASAAGCLFVSAATEFDDDPGPVRDQLVRDHRDLVDAVSQMYRAGVTEGQFREELAPEQFAHDLYGVMLAHFHAHRLLRDPAAERRTRDAFERLLAGIRVPDATPEGPSRDAAAGPAPSAAPGRAPAPLR</sequence>
<dbReference type="InterPro" id="IPR009057">
    <property type="entry name" value="Homeodomain-like_sf"/>
</dbReference>
<dbReference type="SUPFAM" id="SSF46689">
    <property type="entry name" value="Homeodomain-like"/>
    <property type="match status" value="1"/>
</dbReference>
<dbReference type="InterPro" id="IPR036271">
    <property type="entry name" value="Tet_transcr_reg_TetR-rel_C_sf"/>
</dbReference>
<feature type="compositionally biased region" description="Low complexity" evidence="5">
    <location>
        <begin position="204"/>
        <end position="224"/>
    </location>
</feature>
<feature type="region of interest" description="Disordered" evidence="5">
    <location>
        <begin position="192"/>
        <end position="224"/>
    </location>
</feature>
<gene>
    <name evidence="7" type="ordered locus">Celf_0346</name>
</gene>
<reference evidence="7 8" key="1">
    <citation type="submission" date="2011-04" db="EMBL/GenBank/DDBJ databases">
        <title>Complete sequence of Cellulomonas fimi ATCC 484.</title>
        <authorList>
            <consortium name="US DOE Joint Genome Institute"/>
            <person name="Lucas S."/>
            <person name="Han J."/>
            <person name="Lapidus A."/>
            <person name="Cheng J.-F."/>
            <person name="Goodwin L."/>
            <person name="Pitluck S."/>
            <person name="Peters L."/>
            <person name="Chertkov O."/>
            <person name="Detter J.C."/>
            <person name="Han C."/>
            <person name="Tapia R."/>
            <person name="Land M."/>
            <person name="Hauser L."/>
            <person name="Kyrpides N."/>
            <person name="Ivanova N."/>
            <person name="Ovchinnikova G."/>
            <person name="Pagani I."/>
            <person name="Mead D."/>
            <person name="Brumm P."/>
            <person name="Woyke T."/>
        </authorList>
    </citation>
    <scope>NUCLEOTIDE SEQUENCE [LARGE SCALE GENOMIC DNA]</scope>
    <source>
        <strain evidence="8">ATCC 484 / DSM 20113 / JCM 1341 / NBRC 15513 / NCIMB 8980 / NCTC 7547</strain>
    </source>
</reference>
<dbReference type="PANTHER" id="PTHR47506:SF6">
    <property type="entry name" value="HTH-TYPE TRANSCRIPTIONAL REPRESSOR NEMR"/>
    <property type="match status" value="1"/>
</dbReference>
<dbReference type="Gene3D" id="1.10.10.60">
    <property type="entry name" value="Homeodomain-like"/>
    <property type="match status" value="1"/>
</dbReference>
<evidence type="ECO:0000259" key="6">
    <source>
        <dbReference type="PROSITE" id="PS50977"/>
    </source>
</evidence>
<dbReference type="InterPro" id="IPR001647">
    <property type="entry name" value="HTH_TetR"/>
</dbReference>
<evidence type="ECO:0000256" key="2">
    <source>
        <dbReference type="ARBA" id="ARBA00023125"/>
    </source>
</evidence>
<dbReference type="eggNOG" id="COG1309">
    <property type="taxonomic scope" value="Bacteria"/>
</dbReference>
<keyword evidence="2 4" id="KW-0238">DNA-binding</keyword>
<evidence type="ECO:0000256" key="5">
    <source>
        <dbReference type="SAM" id="MobiDB-lite"/>
    </source>
</evidence>
<dbReference type="GO" id="GO:0003677">
    <property type="term" value="F:DNA binding"/>
    <property type="evidence" value="ECO:0007669"/>
    <property type="project" value="UniProtKB-UniRule"/>
</dbReference>
<dbReference type="Proteomes" id="UP000008460">
    <property type="component" value="Chromosome"/>
</dbReference>
<evidence type="ECO:0000313" key="7">
    <source>
        <dbReference type="EMBL" id="AEE44491.1"/>
    </source>
</evidence>
<dbReference type="Gene3D" id="1.10.357.10">
    <property type="entry name" value="Tetracycline Repressor, domain 2"/>
    <property type="match status" value="1"/>
</dbReference>
<keyword evidence="1" id="KW-0805">Transcription regulation</keyword>
<dbReference type="Pfam" id="PF16925">
    <property type="entry name" value="TetR_C_13"/>
    <property type="match status" value="1"/>
</dbReference>
<dbReference type="EMBL" id="CP002666">
    <property type="protein sequence ID" value="AEE44491.1"/>
    <property type="molecule type" value="Genomic_DNA"/>
</dbReference>
<dbReference type="PROSITE" id="PS50977">
    <property type="entry name" value="HTH_TETR_2"/>
    <property type="match status" value="1"/>
</dbReference>
<evidence type="ECO:0000313" key="8">
    <source>
        <dbReference type="Proteomes" id="UP000008460"/>
    </source>
</evidence>
<feature type="DNA-binding region" description="H-T-H motif" evidence="4">
    <location>
        <begin position="28"/>
        <end position="47"/>
    </location>
</feature>
<dbReference type="AlphaFoldDB" id="F4H6Y2"/>
<dbReference type="Pfam" id="PF00440">
    <property type="entry name" value="TetR_N"/>
    <property type="match status" value="1"/>
</dbReference>
<evidence type="ECO:0000256" key="4">
    <source>
        <dbReference type="PROSITE-ProRule" id="PRU00335"/>
    </source>
</evidence>
<feature type="domain" description="HTH tetR-type" evidence="6">
    <location>
        <begin position="5"/>
        <end position="65"/>
    </location>
</feature>
<evidence type="ECO:0000256" key="3">
    <source>
        <dbReference type="ARBA" id="ARBA00023163"/>
    </source>
</evidence>
<protein>
    <submittedName>
        <fullName evidence="7">Regulatory protein TetR</fullName>
    </submittedName>
</protein>
<dbReference type="PANTHER" id="PTHR47506">
    <property type="entry name" value="TRANSCRIPTIONAL REGULATORY PROTEIN"/>
    <property type="match status" value="1"/>
</dbReference>
<organism evidence="7 8">
    <name type="scientific">Cellulomonas fimi (strain ATCC 484 / DSM 20113 / JCM 1341 / CCUG 24087 / LMG 16345 / NBRC 15513 / NCIMB 8980 / NCTC 7547 / NRS-133)</name>
    <dbReference type="NCBI Taxonomy" id="590998"/>
    <lineage>
        <taxon>Bacteria</taxon>
        <taxon>Bacillati</taxon>
        <taxon>Actinomycetota</taxon>
        <taxon>Actinomycetes</taxon>
        <taxon>Micrococcales</taxon>
        <taxon>Cellulomonadaceae</taxon>
        <taxon>Cellulomonas</taxon>
    </lineage>
</organism>
<keyword evidence="8" id="KW-1185">Reference proteome</keyword>
<dbReference type="STRING" id="590998.Celf_0346"/>
<keyword evidence="3" id="KW-0804">Transcription</keyword>
<accession>F4H6Y2</accession>
<evidence type="ECO:0000256" key="1">
    <source>
        <dbReference type="ARBA" id="ARBA00023015"/>
    </source>
</evidence>
<name>F4H6Y2_CELFA</name>
<dbReference type="KEGG" id="cfi:Celf_0346"/>
<dbReference type="InterPro" id="IPR011075">
    <property type="entry name" value="TetR_C"/>
</dbReference>